<evidence type="ECO:0000313" key="2">
    <source>
        <dbReference type="Proteomes" id="UP001321700"/>
    </source>
</evidence>
<proteinExistence type="predicted"/>
<dbReference type="RefSeq" id="WP_313873273.1">
    <property type="nucleotide sequence ID" value="NZ_JAVBIK010000001.1"/>
</dbReference>
<protein>
    <submittedName>
        <fullName evidence="1">Uncharacterized protein</fullName>
    </submittedName>
</protein>
<keyword evidence="2" id="KW-1185">Reference proteome</keyword>
<organism evidence="1 2">
    <name type="scientific">Rhodoferax potami</name>
    <dbReference type="NCBI Taxonomy" id="3068338"/>
    <lineage>
        <taxon>Bacteria</taxon>
        <taxon>Pseudomonadati</taxon>
        <taxon>Pseudomonadota</taxon>
        <taxon>Betaproteobacteria</taxon>
        <taxon>Burkholderiales</taxon>
        <taxon>Comamonadaceae</taxon>
        <taxon>Rhodoferax</taxon>
    </lineage>
</organism>
<sequence>MSEFASKHRAAGRYRSMCPCCEPEAEPVRGRPTKQATRRPVMAWRVRLANGLEQDVQQATETGET</sequence>
<dbReference type="Proteomes" id="UP001321700">
    <property type="component" value="Unassembled WGS sequence"/>
</dbReference>
<reference evidence="1 2" key="1">
    <citation type="submission" date="2023-08" db="EMBL/GenBank/DDBJ databases">
        <title>Rhodoferax potami sp. nov. and Rhodoferax mekongensis sp. nov., isolated from the Mekong River in Thailand.</title>
        <authorList>
            <person name="Kitikhun S."/>
            <person name="Charoenyingcharoen P."/>
            <person name="Siriarchawattana P."/>
            <person name="Likhitrattanapisal S."/>
            <person name="Nilsakha T."/>
            <person name="Chanpet A."/>
            <person name="Rattanawaree P."/>
            <person name="Ingsriswang S."/>
        </authorList>
    </citation>
    <scope>NUCLEOTIDE SEQUENCE [LARGE SCALE GENOMIC DNA]</scope>
    <source>
        <strain evidence="1 2">TBRC 17660</strain>
    </source>
</reference>
<name>A0ABU3KI48_9BURK</name>
<gene>
    <name evidence="1" type="ORF">RAE19_01610</name>
</gene>
<comment type="caution">
    <text evidence="1">The sequence shown here is derived from an EMBL/GenBank/DDBJ whole genome shotgun (WGS) entry which is preliminary data.</text>
</comment>
<dbReference type="EMBL" id="JAVBIK010000001">
    <property type="protein sequence ID" value="MDT7517450.1"/>
    <property type="molecule type" value="Genomic_DNA"/>
</dbReference>
<accession>A0ABU3KI48</accession>
<evidence type="ECO:0000313" key="1">
    <source>
        <dbReference type="EMBL" id="MDT7517450.1"/>
    </source>
</evidence>